<feature type="transmembrane region" description="Helical" evidence="10">
    <location>
        <begin position="92"/>
        <end position="114"/>
    </location>
</feature>
<dbReference type="RefSeq" id="WP_213540411.1">
    <property type="nucleotide sequence ID" value="NZ_AP023418.1"/>
</dbReference>
<evidence type="ECO:0000256" key="10">
    <source>
        <dbReference type="SAM" id="Phobius"/>
    </source>
</evidence>
<feature type="transmembrane region" description="Helical" evidence="10">
    <location>
        <begin position="414"/>
        <end position="434"/>
    </location>
</feature>
<dbReference type="PANTHER" id="PTHR43823">
    <property type="entry name" value="SPORULATION PROTEIN YKVU"/>
    <property type="match status" value="1"/>
</dbReference>
<evidence type="ECO:0000256" key="3">
    <source>
        <dbReference type="ARBA" id="ARBA00022106"/>
    </source>
</evidence>
<protein>
    <recommendedName>
        <fullName evidence="3">Multidrug export protein MepA</fullName>
    </recommendedName>
</protein>
<gene>
    <name evidence="11" type="ORF">MM50RIKEN_14190</name>
</gene>
<dbReference type="InterPro" id="IPR048279">
    <property type="entry name" value="MdtK-like"/>
</dbReference>
<sequence>MRIQLSEHFTYRKLLRFTLPSVIMMVCTSIYGVVDGVFVSNFVGSDAFAAVNLIMPFLMVLGAVGFMLGTGGSALVAYTLGADNEKRANEIFSLLIYVLIGLGAVFTIGGIAFLTPMSRLLGADDTMLPVCVSYGRIVLLGLIPYMLQNTFQSFLVTAERPQLGLYVTIAAGVTNIALDALFVAVLQWGAEGAALATILSQFVGGVIPLVYFLRPNSSKLRLGRTAFHGRALLKACANGSSEFMTNISMSVVNMLYNWQLMRLMGSGGVAVYGVIMYVNFIFIAIFLGYSMGSAPIVGYHYGAGNRAELRGLLRKSLCIITVMSVMLTAAALLLARPLSLIFMSKEPTLLPVTIRAFSIYSLSFLMVGYNIYASSFFTALNDGFISALISFARTLVFQVAAVTVLPVLWDIDGVWAAVVAAETLALLLSAACLVGKRKKYGYA</sequence>
<keyword evidence="5" id="KW-1003">Cell membrane</keyword>
<accession>A0A810Q7N0</accession>
<keyword evidence="4" id="KW-0813">Transport</keyword>
<keyword evidence="7 10" id="KW-1133">Transmembrane helix</keyword>
<feature type="transmembrane region" description="Helical" evidence="10">
    <location>
        <begin position="163"/>
        <end position="186"/>
    </location>
</feature>
<keyword evidence="6 10" id="KW-0812">Transmembrane</keyword>
<feature type="transmembrane region" description="Helical" evidence="10">
    <location>
        <begin position="126"/>
        <end position="147"/>
    </location>
</feature>
<dbReference type="GO" id="GO:0005886">
    <property type="term" value="C:plasma membrane"/>
    <property type="evidence" value="ECO:0007669"/>
    <property type="project" value="UniProtKB-SubCell"/>
</dbReference>
<evidence type="ECO:0000256" key="7">
    <source>
        <dbReference type="ARBA" id="ARBA00022989"/>
    </source>
</evidence>
<evidence type="ECO:0000256" key="1">
    <source>
        <dbReference type="ARBA" id="ARBA00004651"/>
    </source>
</evidence>
<evidence type="ECO:0000256" key="4">
    <source>
        <dbReference type="ARBA" id="ARBA00022448"/>
    </source>
</evidence>
<evidence type="ECO:0000256" key="6">
    <source>
        <dbReference type="ARBA" id="ARBA00022692"/>
    </source>
</evidence>
<dbReference type="GO" id="GO:0042910">
    <property type="term" value="F:xenobiotic transmembrane transporter activity"/>
    <property type="evidence" value="ECO:0007669"/>
    <property type="project" value="InterPro"/>
</dbReference>
<dbReference type="PIRSF" id="PIRSF006603">
    <property type="entry name" value="DinF"/>
    <property type="match status" value="1"/>
</dbReference>
<evidence type="ECO:0000256" key="5">
    <source>
        <dbReference type="ARBA" id="ARBA00022475"/>
    </source>
</evidence>
<evidence type="ECO:0000256" key="2">
    <source>
        <dbReference type="ARBA" id="ARBA00008417"/>
    </source>
</evidence>
<keyword evidence="8 10" id="KW-0472">Membrane</keyword>
<dbReference type="KEGG" id="vcop:MM50RIKEN_14190"/>
<keyword evidence="9" id="KW-0046">Antibiotic resistance</keyword>
<name>A0A810Q7N0_9FIRM</name>
<comment type="similarity">
    <text evidence="2">Belongs to the multi antimicrobial extrusion (MATE) (TC 2.A.66.1) family. MepA subfamily.</text>
</comment>
<dbReference type="PANTHER" id="PTHR43823:SF3">
    <property type="entry name" value="MULTIDRUG EXPORT PROTEIN MEPA"/>
    <property type="match status" value="1"/>
</dbReference>
<dbReference type="EMBL" id="AP023418">
    <property type="protein sequence ID" value="BCK81656.1"/>
    <property type="molecule type" value="Genomic_DNA"/>
</dbReference>
<evidence type="ECO:0000313" key="11">
    <source>
        <dbReference type="EMBL" id="BCK81656.1"/>
    </source>
</evidence>
<evidence type="ECO:0000256" key="8">
    <source>
        <dbReference type="ARBA" id="ARBA00023136"/>
    </source>
</evidence>
<dbReference type="InterPro" id="IPR051327">
    <property type="entry name" value="MATE_MepA_subfamily"/>
</dbReference>
<dbReference type="AlphaFoldDB" id="A0A810Q7N0"/>
<dbReference type="InterPro" id="IPR045070">
    <property type="entry name" value="MATE_MepA-like"/>
</dbReference>
<feature type="transmembrane region" description="Helical" evidence="10">
    <location>
        <begin position="354"/>
        <end position="372"/>
    </location>
</feature>
<feature type="transmembrane region" description="Helical" evidence="10">
    <location>
        <begin position="384"/>
        <end position="408"/>
    </location>
</feature>
<dbReference type="CDD" id="cd13143">
    <property type="entry name" value="MATE_MepA_like"/>
    <property type="match status" value="1"/>
</dbReference>
<dbReference type="InterPro" id="IPR002528">
    <property type="entry name" value="MATE_fam"/>
</dbReference>
<reference evidence="11" key="1">
    <citation type="submission" date="2020-09" db="EMBL/GenBank/DDBJ databases">
        <title>New species isolated from human feces.</title>
        <authorList>
            <person name="Kitahara M."/>
            <person name="Shigeno Y."/>
            <person name="Shime M."/>
            <person name="Matsumoto Y."/>
            <person name="Nakamura S."/>
            <person name="Motooka D."/>
            <person name="Fukuoka S."/>
            <person name="Nishikawa H."/>
            <person name="Benno Y."/>
        </authorList>
    </citation>
    <scope>NUCLEOTIDE SEQUENCE</scope>
    <source>
        <strain evidence="11">MM50</strain>
    </source>
</reference>
<feature type="transmembrane region" description="Helical" evidence="10">
    <location>
        <begin position="192"/>
        <end position="214"/>
    </location>
</feature>
<dbReference type="Proteomes" id="UP000681035">
    <property type="component" value="Chromosome"/>
</dbReference>
<evidence type="ECO:0000313" key="12">
    <source>
        <dbReference type="Proteomes" id="UP000681035"/>
    </source>
</evidence>
<dbReference type="GO" id="GO:0015297">
    <property type="term" value="F:antiporter activity"/>
    <property type="evidence" value="ECO:0007669"/>
    <property type="project" value="InterPro"/>
</dbReference>
<evidence type="ECO:0000256" key="9">
    <source>
        <dbReference type="ARBA" id="ARBA00023251"/>
    </source>
</evidence>
<keyword evidence="12" id="KW-1185">Reference proteome</keyword>
<comment type="subcellular location">
    <subcellularLocation>
        <location evidence="1">Cell membrane</location>
        <topology evidence="1">Multi-pass membrane protein</topology>
    </subcellularLocation>
</comment>
<feature type="transmembrane region" description="Helical" evidence="10">
    <location>
        <begin position="54"/>
        <end position="80"/>
    </location>
</feature>
<feature type="transmembrane region" description="Helical" evidence="10">
    <location>
        <begin position="14"/>
        <end position="34"/>
    </location>
</feature>
<proteinExistence type="inferred from homology"/>
<dbReference type="Pfam" id="PF01554">
    <property type="entry name" value="MatE"/>
    <property type="match status" value="2"/>
</dbReference>
<dbReference type="GO" id="GO:0046677">
    <property type="term" value="P:response to antibiotic"/>
    <property type="evidence" value="ECO:0007669"/>
    <property type="project" value="UniProtKB-KW"/>
</dbReference>
<feature type="transmembrane region" description="Helical" evidence="10">
    <location>
        <begin position="312"/>
        <end position="334"/>
    </location>
</feature>
<organism evidence="11 12">
    <name type="scientific">Vescimonas coprocola</name>
    <dbReference type="NCBI Taxonomy" id="2714355"/>
    <lineage>
        <taxon>Bacteria</taxon>
        <taxon>Bacillati</taxon>
        <taxon>Bacillota</taxon>
        <taxon>Clostridia</taxon>
        <taxon>Eubacteriales</taxon>
        <taxon>Oscillospiraceae</taxon>
        <taxon>Vescimonas</taxon>
    </lineage>
</organism>